<dbReference type="PANTHER" id="PTHR43140:SF1">
    <property type="entry name" value="TYPE I RESTRICTION ENZYME ECOKI SPECIFICITY SUBUNIT"/>
    <property type="match status" value="1"/>
</dbReference>
<sequence>MTLPERWATVSFAEVTPPDAPIIYGILQPGPDHPGGVPYVRPTEISDSTIDIDALRRTSTKIAEQYARSTLKTADTILTIVGTIGKVAEVPAELEGANITQSSCRIRADRALVEPAFVRRFLRSPSATAQYQAKRLGTAVPRLNIADIRQFELPLPPAPEQRRIVAKLDALTARLARARAELDRVPGLAAKLRRQVLVNAIEGGSINSGDFDGWTEHQRGALAVRREAYLRDRRGSRLRSDVGTELEFLNGRRAGWLDCRLADVISLRVGYAFKSKDFSKTEGIPLVRGANIAPGRLDWTEQARLPASIASDFEAYSLAAGDIVIAMDRPVISTGLKIAQLRPEDAGSLLVQRVANPRPTEWIDHEYLMVVLQSDLFMKQIEIHATGTDLPHISGNDILTTPCPLPPLDVQKEIVRSVRATFARADRLEAEAARTRALIDRLESAILAKAFRGELVPQDPNDEPTSVLLDRIRAERAAAPKAKRGRRAKADA</sequence>
<reference evidence="5" key="1">
    <citation type="submission" date="2022-06" db="EMBL/GenBank/DDBJ databases">
        <title>Sphingomonas sp. nov. isolated from rhizosphere soil of tomato.</title>
        <authorList>
            <person name="Dong H."/>
            <person name="Gao R."/>
        </authorList>
    </citation>
    <scope>NUCLEOTIDE SEQUENCE</scope>
    <source>
        <strain evidence="5">MMSM24</strain>
    </source>
</reference>
<keyword evidence="6" id="KW-1185">Reference proteome</keyword>
<dbReference type="EMBL" id="JANFAV010000016">
    <property type="protein sequence ID" value="MCW6536781.1"/>
    <property type="molecule type" value="Genomic_DNA"/>
</dbReference>
<dbReference type="AlphaFoldDB" id="A0AA42CVM5"/>
<dbReference type="Gene3D" id="3.90.220.20">
    <property type="entry name" value="DNA methylase specificity domains"/>
    <property type="match status" value="2"/>
</dbReference>
<evidence type="ECO:0000313" key="5">
    <source>
        <dbReference type="EMBL" id="MCW6536781.1"/>
    </source>
</evidence>
<dbReference type="SUPFAM" id="SSF116734">
    <property type="entry name" value="DNA methylase specificity domain"/>
    <property type="match status" value="2"/>
</dbReference>
<feature type="domain" description="Type I restriction modification DNA specificity" evidence="4">
    <location>
        <begin position="34"/>
        <end position="175"/>
    </location>
</feature>
<evidence type="ECO:0000256" key="1">
    <source>
        <dbReference type="ARBA" id="ARBA00010923"/>
    </source>
</evidence>
<organism evidence="5 6">
    <name type="scientific">Sphingomonas lycopersici</name>
    <dbReference type="NCBI Taxonomy" id="2951807"/>
    <lineage>
        <taxon>Bacteria</taxon>
        <taxon>Pseudomonadati</taxon>
        <taxon>Pseudomonadota</taxon>
        <taxon>Alphaproteobacteria</taxon>
        <taxon>Sphingomonadales</taxon>
        <taxon>Sphingomonadaceae</taxon>
        <taxon>Sphingomonas</taxon>
    </lineage>
</organism>
<dbReference type="EC" id="3.1.21.-" evidence="5"/>
<dbReference type="CDD" id="cd17259">
    <property type="entry name" value="RMtype1_S_StySKI-TRD2-CR2_like"/>
    <property type="match status" value="1"/>
</dbReference>
<comment type="caution">
    <text evidence="5">The sequence shown here is derived from an EMBL/GenBank/DDBJ whole genome shotgun (WGS) entry which is preliminary data.</text>
</comment>
<dbReference type="InterPro" id="IPR044946">
    <property type="entry name" value="Restrct_endonuc_typeI_TRD_sf"/>
</dbReference>
<keyword evidence="3" id="KW-0238">DNA-binding</keyword>
<evidence type="ECO:0000313" key="6">
    <source>
        <dbReference type="Proteomes" id="UP001165565"/>
    </source>
</evidence>
<dbReference type="RefSeq" id="WP_265270527.1">
    <property type="nucleotide sequence ID" value="NZ_JANFAV010000016.1"/>
</dbReference>
<dbReference type="Pfam" id="PF01420">
    <property type="entry name" value="Methylase_S"/>
    <property type="match status" value="2"/>
</dbReference>
<name>A0AA42CVM5_9SPHN</name>
<dbReference type="Proteomes" id="UP001165565">
    <property type="component" value="Unassembled WGS sequence"/>
</dbReference>
<proteinExistence type="inferred from homology"/>
<evidence type="ECO:0000259" key="4">
    <source>
        <dbReference type="Pfam" id="PF01420"/>
    </source>
</evidence>
<feature type="domain" description="Type I restriction modification DNA specificity" evidence="4">
    <location>
        <begin position="255"/>
        <end position="418"/>
    </location>
</feature>
<dbReference type="InterPro" id="IPR000055">
    <property type="entry name" value="Restrct_endonuc_typeI_TRD"/>
</dbReference>
<dbReference type="GO" id="GO:0004519">
    <property type="term" value="F:endonuclease activity"/>
    <property type="evidence" value="ECO:0007669"/>
    <property type="project" value="UniProtKB-KW"/>
</dbReference>
<dbReference type="GO" id="GO:0009307">
    <property type="term" value="P:DNA restriction-modification system"/>
    <property type="evidence" value="ECO:0007669"/>
    <property type="project" value="UniProtKB-KW"/>
</dbReference>
<dbReference type="InterPro" id="IPR051212">
    <property type="entry name" value="Type-I_RE_S_subunit"/>
</dbReference>
<keyword evidence="5" id="KW-0378">Hydrolase</keyword>
<dbReference type="GO" id="GO:0003677">
    <property type="term" value="F:DNA binding"/>
    <property type="evidence" value="ECO:0007669"/>
    <property type="project" value="UniProtKB-KW"/>
</dbReference>
<comment type="similarity">
    <text evidence="1">Belongs to the type-I restriction system S methylase family.</text>
</comment>
<evidence type="ECO:0000256" key="3">
    <source>
        <dbReference type="ARBA" id="ARBA00023125"/>
    </source>
</evidence>
<keyword evidence="2" id="KW-0680">Restriction system</keyword>
<dbReference type="CDD" id="cd17256">
    <property type="entry name" value="RMtype1_S_EcoJA65PI-TRD1-CR1_like"/>
    <property type="match status" value="1"/>
</dbReference>
<dbReference type="GO" id="GO:0016787">
    <property type="term" value="F:hydrolase activity"/>
    <property type="evidence" value="ECO:0007669"/>
    <property type="project" value="UniProtKB-KW"/>
</dbReference>
<protein>
    <submittedName>
        <fullName evidence="5">Restriction endonuclease subunit S</fullName>
        <ecNumber evidence="5">3.1.21.-</ecNumber>
    </submittedName>
</protein>
<dbReference type="PANTHER" id="PTHR43140">
    <property type="entry name" value="TYPE-1 RESTRICTION ENZYME ECOKI SPECIFICITY PROTEIN"/>
    <property type="match status" value="1"/>
</dbReference>
<gene>
    <name evidence="5" type="ORF">NEE01_18545</name>
</gene>
<evidence type="ECO:0000256" key="2">
    <source>
        <dbReference type="ARBA" id="ARBA00022747"/>
    </source>
</evidence>
<accession>A0AA42CVM5</accession>
<keyword evidence="5" id="KW-0255">Endonuclease</keyword>
<keyword evidence="5" id="KW-0540">Nuclease</keyword>